<keyword evidence="3" id="KW-0677">Repeat</keyword>
<name>A0A9N8F5F6_9STRA</name>
<organism evidence="6 7">
    <name type="scientific">Seminavis robusta</name>
    <dbReference type="NCBI Taxonomy" id="568900"/>
    <lineage>
        <taxon>Eukaryota</taxon>
        <taxon>Sar</taxon>
        <taxon>Stramenopiles</taxon>
        <taxon>Ochrophyta</taxon>
        <taxon>Bacillariophyta</taxon>
        <taxon>Bacillariophyceae</taxon>
        <taxon>Bacillariophycidae</taxon>
        <taxon>Naviculales</taxon>
        <taxon>Naviculaceae</taxon>
        <taxon>Seminavis</taxon>
    </lineage>
</organism>
<feature type="repeat" description="WD" evidence="4">
    <location>
        <begin position="368"/>
        <end position="403"/>
    </location>
</feature>
<evidence type="ECO:0000313" key="6">
    <source>
        <dbReference type="EMBL" id="CAB9531269.1"/>
    </source>
</evidence>
<dbReference type="PROSITE" id="PS50082">
    <property type="entry name" value="WD_REPEATS_2"/>
    <property type="match status" value="2"/>
</dbReference>
<dbReference type="EMBL" id="CAICTM010003374">
    <property type="protein sequence ID" value="CAB9531269.1"/>
    <property type="molecule type" value="Genomic_DNA"/>
</dbReference>
<feature type="compositionally biased region" description="Low complexity" evidence="5">
    <location>
        <begin position="428"/>
        <end position="439"/>
    </location>
</feature>
<dbReference type="Pfam" id="PF00400">
    <property type="entry name" value="WD40"/>
    <property type="match status" value="2"/>
</dbReference>
<evidence type="ECO:0000256" key="1">
    <source>
        <dbReference type="ARBA" id="ARBA00007625"/>
    </source>
</evidence>
<evidence type="ECO:0000313" key="7">
    <source>
        <dbReference type="Proteomes" id="UP001153069"/>
    </source>
</evidence>
<dbReference type="OrthoDB" id="2288928at2759"/>
<dbReference type="AlphaFoldDB" id="A0A9N8F5F6"/>
<feature type="region of interest" description="Disordered" evidence="5">
    <location>
        <begin position="76"/>
        <end position="95"/>
    </location>
</feature>
<gene>
    <name evidence="6" type="ORF">SEMRO_3376_G347390.1</name>
</gene>
<dbReference type="InterPro" id="IPR019775">
    <property type="entry name" value="WD40_repeat_CS"/>
</dbReference>
<dbReference type="InterPro" id="IPR001680">
    <property type="entry name" value="WD40_rpt"/>
</dbReference>
<keyword evidence="2 4" id="KW-0853">WD repeat</keyword>
<sequence>MASAKSSSKSNLRIECSVQPLDLSFHPERETIVAAALVDGTLEVHDFEALLSCQDAKPKADQDDDDDEDDTILSSTAVHTQNIPVPNRNGDSTTNVATKNASCRTVLFSNNQGHRLFTGGSAGDVVCIDASRVCSFSSKTANSILWRIEEASVGTSLHNPLHVLHQLPATCCKGNLIVSGDDHGGVRLWDERLLDTKTTKGSNQMQRNNQRQSSDSALKLPKGCVLSWKEHNDYISDLTHSEDGNTLVATSSDGCLSVFDIRKSSTSNILQNSQYVKKSDPQDDELLSVAILKHGRKIVAGTHEGVVAVWSWGTWGDISDRFPTVCPKGTSMDAILKMDEDTFLTGTSDGRIRVVTIHPNKVLGSLGDHDHGFPIEALGFSANRKYVGSVSHDPYIRLWDTKNLILHDDDEEDEEEDKQDDKPRKRPAPAAAAAAAKVNKGAKKLKTKNEEFFSDL</sequence>
<comment type="caution">
    <text evidence="6">The sequence shown here is derived from an EMBL/GenBank/DDBJ whole genome shotgun (WGS) entry which is preliminary data.</text>
</comment>
<dbReference type="Proteomes" id="UP001153069">
    <property type="component" value="Unassembled WGS sequence"/>
</dbReference>
<dbReference type="InterPro" id="IPR050505">
    <property type="entry name" value="WDR55/POC1"/>
</dbReference>
<dbReference type="PANTHER" id="PTHR44019">
    <property type="entry name" value="WD REPEAT-CONTAINING PROTEIN 55"/>
    <property type="match status" value="1"/>
</dbReference>
<dbReference type="PANTHER" id="PTHR44019:SF20">
    <property type="entry name" value="WD REPEAT-CONTAINING PROTEIN 55"/>
    <property type="match status" value="1"/>
</dbReference>
<dbReference type="PROSITE" id="PS00678">
    <property type="entry name" value="WD_REPEATS_1"/>
    <property type="match status" value="1"/>
</dbReference>
<dbReference type="SUPFAM" id="SSF50978">
    <property type="entry name" value="WD40 repeat-like"/>
    <property type="match status" value="1"/>
</dbReference>
<feature type="region of interest" description="Disordered" evidence="5">
    <location>
        <begin position="408"/>
        <end position="443"/>
    </location>
</feature>
<dbReference type="InterPro" id="IPR015943">
    <property type="entry name" value="WD40/YVTN_repeat-like_dom_sf"/>
</dbReference>
<dbReference type="InterPro" id="IPR036322">
    <property type="entry name" value="WD40_repeat_dom_sf"/>
</dbReference>
<evidence type="ECO:0000256" key="2">
    <source>
        <dbReference type="ARBA" id="ARBA00022574"/>
    </source>
</evidence>
<accession>A0A9N8F5F6</accession>
<feature type="repeat" description="WD" evidence="4">
    <location>
        <begin position="228"/>
        <end position="269"/>
    </location>
</feature>
<evidence type="ECO:0000256" key="4">
    <source>
        <dbReference type="PROSITE-ProRule" id="PRU00221"/>
    </source>
</evidence>
<feature type="compositionally biased region" description="Acidic residues" evidence="5">
    <location>
        <begin position="408"/>
        <end position="418"/>
    </location>
</feature>
<reference evidence="6" key="1">
    <citation type="submission" date="2020-06" db="EMBL/GenBank/DDBJ databases">
        <authorList>
            <consortium name="Plant Systems Biology data submission"/>
        </authorList>
    </citation>
    <scope>NUCLEOTIDE SEQUENCE</scope>
    <source>
        <strain evidence="6">D6</strain>
    </source>
</reference>
<dbReference type="Gene3D" id="2.130.10.10">
    <property type="entry name" value="YVTN repeat-like/Quinoprotein amine dehydrogenase"/>
    <property type="match status" value="2"/>
</dbReference>
<keyword evidence="7" id="KW-1185">Reference proteome</keyword>
<evidence type="ECO:0000256" key="5">
    <source>
        <dbReference type="SAM" id="MobiDB-lite"/>
    </source>
</evidence>
<comment type="similarity">
    <text evidence="1">Belongs to the WD repeat WDR55 family.</text>
</comment>
<proteinExistence type="inferred from homology"/>
<protein>
    <submittedName>
        <fullName evidence="6">WD repeat-containing protein 55</fullName>
    </submittedName>
</protein>
<dbReference type="SMART" id="SM00320">
    <property type="entry name" value="WD40"/>
    <property type="match status" value="6"/>
</dbReference>
<evidence type="ECO:0000256" key="3">
    <source>
        <dbReference type="ARBA" id="ARBA00022737"/>
    </source>
</evidence>